<protein>
    <submittedName>
        <fullName evidence="1">Uncharacterized protein</fullName>
    </submittedName>
</protein>
<sequence>MALEIALESLSPLFSWQKTRWKGMALSLHVRARCGGKWKKLGEMSRLPLSCTREREEKRRYNQSTVVVGGSPVVVGGAVGSASLLGLDEDRDHGRGTTEATLLGLDEDRLHTSTCCLCFYRVFASTRCFYHLRFCPLLLSAGKGK</sequence>
<organism evidence="1 2">
    <name type="scientific">Senna tora</name>
    <dbReference type="NCBI Taxonomy" id="362788"/>
    <lineage>
        <taxon>Eukaryota</taxon>
        <taxon>Viridiplantae</taxon>
        <taxon>Streptophyta</taxon>
        <taxon>Embryophyta</taxon>
        <taxon>Tracheophyta</taxon>
        <taxon>Spermatophyta</taxon>
        <taxon>Magnoliopsida</taxon>
        <taxon>eudicotyledons</taxon>
        <taxon>Gunneridae</taxon>
        <taxon>Pentapetalae</taxon>
        <taxon>rosids</taxon>
        <taxon>fabids</taxon>
        <taxon>Fabales</taxon>
        <taxon>Fabaceae</taxon>
        <taxon>Caesalpinioideae</taxon>
        <taxon>Cassia clade</taxon>
        <taxon>Senna</taxon>
    </lineage>
</organism>
<proteinExistence type="predicted"/>
<dbReference type="EMBL" id="JAAIUW010000009">
    <property type="protein sequence ID" value="KAF7815023.1"/>
    <property type="molecule type" value="Genomic_DNA"/>
</dbReference>
<accession>A0A834T4F3</accession>
<dbReference type="Proteomes" id="UP000634136">
    <property type="component" value="Unassembled WGS sequence"/>
</dbReference>
<evidence type="ECO:0000313" key="2">
    <source>
        <dbReference type="Proteomes" id="UP000634136"/>
    </source>
</evidence>
<gene>
    <name evidence="1" type="ORF">G2W53_028992</name>
</gene>
<keyword evidence="2" id="KW-1185">Reference proteome</keyword>
<comment type="caution">
    <text evidence="1">The sequence shown here is derived from an EMBL/GenBank/DDBJ whole genome shotgun (WGS) entry which is preliminary data.</text>
</comment>
<evidence type="ECO:0000313" key="1">
    <source>
        <dbReference type="EMBL" id="KAF7815023.1"/>
    </source>
</evidence>
<name>A0A834T4F3_9FABA</name>
<dbReference type="AlphaFoldDB" id="A0A834T4F3"/>
<reference evidence="1" key="1">
    <citation type="submission" date="2020-09" db="EMBL/GenBank/DDBJ databases">
        <title>Genome-Enabled Discovery of Anthraquinone Biosynthesis in Senna tora.</title>
        <authorList>
            <person name="Kang S.-H."/>
            <person name="Pandey R.P."/>
            <person name="Lee C.-M."/>
            <person name="Sim J.-S."/>
            <person name="Jeong J.-T."/>
            <person name="Choi B.-S."/>
            <person name="Jung M."/>
            <person name="Ginzburg D."/>
            <person name="Zhao K."/>
            <person name="Won S.Y."/>
            <person name="Oh T.-J."/>
            <person name="Yu Y."/>
            <person name="Kim N.-H."/>
            <person name="Lee O.R."/>
            <person name="Lee T.-H."/>
            <person name="Bashyal P."/>
            <person name="Kim T.-S."/>
            <person name="Lee W.-H."/>
            <person name="Kawkins C."/>
            <person name="Kim C.-K."/>
            <person name="Kim J.S."/>
            <person name="Ahn B.O."/>
            <person name="Rhee S.Y."/>
            <person name="Sohng J.K."/>
        </authorList>
    </citation>
    <scope>NUCLEOTIDE SEQUENCE</scope>
    <source>
        <tissue evidence="1">Leaf</tissue>
    </source>
</reference>